<feature type="compositionally biased region" description="Low complexity" evidence="1">
    <location>
        <begin position="235"/>
        <end position="253"/>
    </location>
</feature>
<name>S2J1A9_MUCC1</name>
<sequence>MATFYNTITAENQQQEKDDEHWFLDNNHLKQQNELYNIVPSNTTSNSTTTTTTTTTTAKDFNLDSYPWLTTPLSPPMAKIEQTTTTTSPVSYRPLSTSSHSGVAWHALWSTSTWQNNDTTPESQKRSRSISSMQLPSSSYDTCSTADDYFYRANSGGNQHDYSSFNKSPLPSPLAPSGFMTNDADKTSSVWSFDYNNNPLTRVDDRRHSIAVTHQHYIRPITPPPSHPLQHHQQLKLTQQQQQQQQQEQLQQEQLQPPVQHLIKQLQQQQIDEYFSPTTAAIDVHYLGKGISVDQIEPEQKVYLVQFKGDYRSDWCYIQQDDKIRIQLNEMVIVEADRGYDLGKTIDMRPRSCLEKGVTSVKRIFRHANLAELATHQLKQQDEQKALVICRAKIKQKNLNMEVVDAEYQWDRRKLTFYFKANERIDFRELVRELFKIYKTRIWMCAYASIEH</sequence>
<dbReference type="NCBIfam" id="NF041131">
    <property type="entry name" value="RicT_YaaT_fam"/>
    <property type="match status" value="1"/>
</dbReference>
<dbReference type="PROSITE" id="PS51411">
    <property type="entry name" value="PSP1_C"/>
    <property type="match status" value="1"/>
</dbReference>
<evidence type="ECO:0000259" key="2">
    <source>
        <dbReference type="PROSITE" id="PS51411"/>
    </source>
</evidence>
<dbReference type="EMBL" id="KE124143">
    <property type="protein sequence ID" value="EPB81877.1"/>
    <property type="molecule type" value="Genomic_DNA"/>
</dbReference>
<feature type="domain" description="PSP1 C-terminal" evidence="2">
    <location>
        <begin position="362"/>
        <end position="447"/>
    </location>
</feature>
<dbReference type="InParanoid" id="S2J1A9"/>
<organism evidence="3 4">
    <name type="scientific">Mucor circinelloides f. circinelloides (strain 1006PhL)</name>
    <name type="common">Mucormycosis agent</name>
    <name type="synonym">Calyptromyces circinelloides</name>
    <dbReference type="NCBI Taxonomy" id="1220926"/>
    <lineage>
        <taxon>Eukaryota</taxon>
        <taxon>Fungi</taxon>
        <taxon>Fungi incertae sedis</taxon>
        <taxon>Mucoromycota</taxon>
        <taxon>Mucoromycotina</taxon>
        <taxon>Mucoromycetes</taxon>
        <taxon>Mucorales</taxon>
        <taxon>Mucorineae</taxon>
        <taxon>Mucoraceae</taxon>
        <taxon>Mucor</taxon>
    </lineage>
</organism>
<dbReference type="AlphaFoldDB" id="S2J1A9"/>
<accession>S2J1A9</accession>
<dbReference type="PANTHER" id="PTHR43830">
    <property type="entry name" value="PROTEIN PSP1"/>
    <property type="match status" value="1"/>
</dbReference>
<feature type="compositionally biased region" description="Polar residues" evidence="1">
    <location>
        <begin position="129"/>
        <end position="140"/>
    </location>
</feature>
<feature type="region of interest" description="Disordered" evidence="1">
    <location>
        <begin position="114"/>
        <end position="140"/>
    </location>
</feature>
<dbReference type="VEuPathDB" id="FungiDB:HMPREF1544_11391"/>
<evidence type="ECO:0000313" key="4">
    <source>
        <dbReference type="Proteomes" id="UP000014254"/>
    </source>
</evidence>
<protein>
    <recommendedName>
        <fullName evidence="2">PSP1 C-terminal domain-containing protein</fullName>
    </recommendedName>
</protein>
<dbReference type="eggNOG" id="KOG4679">
    <property type="taxonomic scope" value="Eukaryota"/>
</dbReference>
<dbReference type="InterPro" id="IPR047767">
    <property type="entry name" value="PSP1-like"/>
</dbReference>
<dbReference type="PANTHER" id="PTHR43830:SF3">
    <property type="entry name" value="PROTEIN PSP1"/>
    <property type="match status" value="1"/>
</dbReference>
<evidence type="ECO:0000256" key="1">
    <source>
        <dbReference type="SAM" id="MobiDB-lite"/>
    </source>
</evidence>
<dbReference type="OrthoDB" id="243127at2759"/>
<dbReference type="Proteomes" id="UP000014254">
    <property type="component" value="Unassembled WGS sequence"/>
</dbReference>
<feature type="region of interest" description="Disordered" evidence="1">
    <location>
        <begin position="218"/>
        <end position="253"/>
    </location>
</feature>
<keyword evidence="4" id="KW-1185">Reference proteome</keyword>
<gene>
    <name evidence="3" type="ORF">HMPREF1544_11391</name>
</gene>
<dbReference type="GO" id="GO:0005737">
    <property type="term" value="C:cytoplasm"/>
    <property type="evidence" value="ECO:0007669"/>
    <property type="project" value="TreeGrafter"/>
</dbReference>
<proteinExistence type="predicted"/>
<dbReference type="Pfam" id="PF04468">
    <property type="entry name" value="PSP1"/>
    <property type="match status" value="1"/>
</dbReference>
<evidence type="ECO:0000313" key="3">
    <source>
        <dbReference type="EMBL" id="EPB81877.1"/>
    </source>
</evidence>
<dbReference type="InterPro" id="IPR007557">
    <property type="entry name" value="PSP1_C"/>
</dbReference>
<reference evidence="4" key="1">
    <citation type="submission" date="2013-05" db="EMBL/GenBank/DDBJ databases">
        <title>The Genome sequence of Mucor circinelloides f. circinelloides 1006PhL.</title>
        <authorList>
            <consortium name="The Broad Institute Genomics Platform"/>
            <person name="Cuomo C."/>
            <person name="Earl A."/>
            <person name="Findley K."/>
            <person name="Lee S.C."/>
            <person name="Walker B."/>
            <person name="Young S."/>
            <person name="Zeng Q."/>
            <person name="Gargeya S."/>
            <person name="Fitzgerald M."/>
            <person name="Haas B."/>
            <person name="Abouelleil A."/>
            <person name="Allen A.W."/>
            <person name="Alvarado L."/>
            <person name="Arachchi H.M."/>
            <person name="Berlin A.M."/>
            <person name="Chapman S.B."/>
            <person name="Gainer-Dewar J."/>
            <person name="Goldberg J."/>
            <person name="Griggs A."/>
            <person name="Gujja S."/>
            <person name="Hansen M."/>
            <person name="Howarth C."/>
            <person name="Imamovic A."/>
            <person name="Ireland A."/>
            <person name="Larimer J."/>
            <person name="McCowan C."/>
            <person name="Murphy C."/>
            <person name="Pearson M."/>
            <person name="Poon T.W."/>
            <person name="Priest M."/>
            <person name="Roberts A."/>
            <person name="Saif S."/>
            <person name="Shea T."/>
            <person name="Sisk P."/>
            <person name="Sykes S."/>
            <person name="Wortman J."/>
            <person name="Nusbaum C."/>
            <person name="Birren B."/>
        </authorList>
    </citation>
    <scope>NUCLEOTIDE SEQUENCE [LARGE SCALE GENOMIC DNA]</scope>
    <source>
        <strain evidence="4">1006PhL</strain>
    </source>
</reference>